<evidence type="ECO:0000256" key="1">
    <source>
        <dbReference type="SAM" id="MobiDB-lite"/>
    </source>
</evidence>
<protein>
    <submittedName>
        <fullName evidence="2">Transposase</fullName>
    </submittedName>
</protein>
<evidence type="ECO:0000313" key="3">
    <source>
        <dbReference type="Proteomes" id="UP000192666"/>
    </source>
</evidence>
<sequence length="101" mass="11673">MGDETRRAADGRWVFDGVSYPTRSEMCRTRRERYVASLNARLNFTQADRAVDVSKCIGKVWRNEHTRATGRNEKPSVDWYRSPVNKPTKLHNATSTRPNAF</sequence>
<comment type="caution">
    <text evidence="2">The sequence shown here is derived from an EMBL/GenBank/DDBJ whole genome shotgun (WGS) entry which is preliminary data.</text>
</comment>
<evidence type="ECO:0000313" key="2">
    <source>
        <dbReference type="EMBL" id="OQM51516.1"/>
    </source>
</evidence>
<dbReference type="EMBL" id="NAQA01000002">
    <property type="protein sequence ID" value="OQM51516.1"/>
    <property type="molecule type" value="Genomic_DNA"/>
</dbReference>
<feature type="compositionally biased region" description="Polar residues" evidence="1">
    <location>
        <begin position="91"/>
        <end position="101"/>
    </location>
</feature>
<organism evidence="2 3">
    <name type="scientific">Bifidobacterium catenulatum</name>
    <dbReference type="NCBI Taxonomy" id="1686"/>
    <lineage>
        <taxon>Bacteria</taxon>
        <taxon>Bacillati</taxon>
        <taxon>Actinomycetota</taxon>
        <taxon>Actinomycetes</taxon>
        <taxon>Bifidobacteriales</taxon>
        <taxon>Bifidobacteriaceae</taxon>
        <taxon>Bifidobacterium</taxon>
    </lineage>
</organism>
<name>A0A1V8PS73_9BIFI</name>
<proteinExistence type="predicted"/>
<dbReference type="Proteomes" id="UP000192666">
    <property type="component" value="Unassembled WGS sequence"/>
</dbReference>
<dbReference type="AlphaFoldDB" id="A0A1V8PS73"/>
<feature type="region of interest" description="Disordered" evidence="1">
    <location>
        <begin position="69"/>
        <end position="101"/>
    </location>
</feature>
<reference evidence="2 3" key="1">
    <citation type="submission" date="2017-03" db="EMBL/GenBank/DDBJ databases">
        <title>Maternal inheritance of bifidobacteria.</title>
        <authorList>
            <person name="Lugli G.A."/>
            <person name="Duranti S."/>
            <person name="Milani C."/>
            <person name="Mancabelli L."/>
        </authorList>
    </citation>
    <scope>NUCLEOTIDE SEQUENCE [LARGE SCALE GENOMIC DNA]</scope>
    <source>
        <strain evidence="2 3">1899B</strain>
    </source>
</reference>
<accession>A0A1V8PS73</accession>
<gene>
    <name evidence="2" type="ORF">B5782_0206</name>
</gene>